<dbReference type="Proteomes" id="UP001189624">
    <property type="component" value="Chromosome 11"/>
</dbReference>
<dbReference type="Gramene" id="rna-AYBTSS11_LOCUS30261">
    <property type="protein sequence ID" value="CAJ1978083.1"/>
    <property type="gene ID" value="gene-AYBTSS11_LOCUS30261"/>
</dbReference>
<dbReference type="EMBL" id="OY731408">
    <property type="protein sequence ID" value="CAJ1978083.1"/>
    <property type="molecule type" value="Genomic_DNA"/>
</dbReference>
<reference evidence="1" key="1">
    <citation type="submission" date="2023-10" db="EMBL/GenBank/DDBJ databases">
        <authorList>
            <person name="Domelevo Entfellner J.-B."/>
        </authorList>
    </citation>
    <scope>NUCLEOTIDE SEQUENCE</scope>
</reference>
<dbReference type="AlphaFoldDB" id="A0AA86W3W4"/>
<sequence>MEDKRKTGLVVRDGDLGEVTGSRDAGGSAVRNRARGFWGLLGWRHGGRELRMSGGEMGMGSREGAVKARGDPRWLAFEVVTVVGVRAWWRSRGDSRRLVGGFEKGDGMGLVARLRPVVVSRAVDVAVGLRAVDSAIKMATKGKEKGSWRMKERRGVGCRGREIERGRGGRGEGVRAVDGERGWECEGQ</sequence>
<evidence type="ECO:0000313" key="1">
    <source>
        <dbReference type="EMBL" id="CAJ1978083.1"/>
    </source>
</evidence>
<evidence type="ECO:0000313" key="2">
    <source>
        <dbReference type="Proteomes" id="UP001189624"/>
    </source>
</evidence>
<organism evidence="1 2">
    <name type="scientific">Sphenostylis stenocarpa</name>
    <dbReference type="NCBI Taxonomy" id="92480"/>
    <lineage>
        <taxon>Eukaryota</taxon>
        <taxon>Viridiplantae</taxon>
        <taxon>Streptophyta</taxon>
        <taxon>Embryophyta</taxon>
        <taxon>Tracheophyta</taxon>
        <taxon>Spermatophyta</taxon>
        <taxon>Magnoliopsida</taxon>
        <taxon>eudicotyledons</taxon>
        <taxon>Gunneridae</taxon>
        <taxon>Pentapetalae</taxon>
        <taxon>rosids</taxon>
        <taxon>fabids</taxon>
        <taxon>Fabales</taxon>
        <taxon>Fabaceae</taxon>
        <taxon>Papilionoideae</taxon>
        <taxon>50 kb inversion clade</taxon>
        <taxon>NPAAA clade</taxon>
        <taxon>indigoferoid/millettioid clade</taxon>
        <taxon>Phaseoleae</taxon>
        <taxon>Sphenostylis</taxon>
    </lineage>
</organism>
<keyword evidence="2" id="KW-1185">Reference proteome</keyword>
<accession>A0AA86W3W4</accession>
<name>A0AA86W3W4_9FABA</name>
<gene>
    <name evidence="1" type="ORF">AYBTSS11_LOCUS30261</name>
</gene>
<proteinExistence type="predicted"/>
<protein>
    <submittedName>
        <fullName evidence="1">Uncharacterized protein</fullName>
    </submittedName>
</protein>